<gene>
    <name evidence="1" type="ORF">IAA08_05665</name>
</gene>
<dbReference type="EMBL" id="DXCH01000159">
    <property type="protein sequence ID" value="HIZ07404.1"/>
    <property type="molecule type" value="Genomic_DNA"/>
</dbReference>
<name>A0A9D2IFH7_9FIRM</name>
<dbReference type="Proteomes" id="UP000824024">
    <property type="component" value="Unassembled WGS sequence"/>
</dbReference>
<organism evidence="1 2">
    <name type="scientific">Candidatus Eubacterium avistercoris</name>
    <dbReference type="NCBI Taxonomy" id="2838567"/>
    <lineage>
        <taxon>Bacteria</taxon>
        <taxon>Bacillati</taxon>
        <taxon>Bacillota</taxon>
        <taxon>Clostridia</taxon>
        <taxon>Eubacteriales</taxon>
        <taxon>Eubacteriaceae</taxon>
        <taxon>Eubacterium</taxon>
    </lineage>
</organism>
<proteinExistence type="predicted"/>
<protein>
    <submittedName>
        <fullName evidence="1">Phosphate acetyltransferase</fullName>
    </submittedName>
</protein>
<dbReference type="Gene3D" id="3.40.50.10750">
    <property type="entry name" value="Isocitrate/Isopropylmalate dehydrogenase-like"/>
    <property type="match status" value="1"/>
</dbReference>
<reference evidence="1" key="1">
    <citation type="journal article" date="2021" name="PeerJ">
        <title>Extensive microbial diversity within the chicken gut microbiome revealed by metagenomics and culture.</title>
        <authorList>
            <person name="Gilroy R."/>
            <person name="Ravi A."/>
            <person name="Getino M."/>
            <person name="Pursley I."/>
            <person name="Horton D.L."/>
            <person name="Alikhan N.F."/>
            <person name="Baker D."/>
            <person name="Gharbi K."/>
            <person name="Hall N."/>
            <person name="Watson M."/>
            <person name="Adriaenssens E.M."/>
            <person name="Foster-Nyarko E."/>
            <person name="Jarju S."/>
            <person name="Secka A."/>
            <person name="Antonio M."/>
            <person name="Oren A."/>
            <person name="Chaudhuri R.R."/>
            <person name="La Ragione R."/>
            <person name="Hildebrand F."/>
            <person name="Pallen M.J."/>
        </authorList>
    </citation>
    <scope>NUCLEOTIDE SEQUENCE</scope>
    <source>
        <strain evidence="1">CHK192-9172</strain>
    </source>
</reference>
<evidence type="ECO:0000313" key="1">
    <source>
        <dbReference type="EMBL" id="HIZ07404.1"/>
    </source>
</evidence>
<dbReference type="InterPro" id="IPR042112">
    <property type="entry name" value="P_AcTrfase_dom2"/>
</dbReference>
<dbReference type="AlphaFoldDB" id="A0A9D2IFH7"/>
<reference evidence="1" key="2">
    <citation type="submission" date="2021-04" db="EMBL/GenBank/DDBJ databases">
        <authorList>
            <person name="Gilroy R."/>
        </authorList>
    </citation>
    <scope>NUCLEOTIDE SEQUENCE</scope>
    <source>
        <strain evidence="1">CHK192-9172</strain>
    </source>
</reference>
<comment type="caution">
    <text evidence="1">The sequence shown here is derived from an EMBL/GenBank/DDBJ whole genome shotgun (WGS) entry which is preliminary data.</text>
</comment>
<evidence type="ECO:0000313" key="2">
    <source>
        <dbReference type="Proteomes" id="UP000824024"/>
    </source>
</evidence>
<accession>A0A9D2IFH7</accession>
<sequence length="34" mass="3871">MSFSTLSNSDHENARKVAEAVRIAWEKQPDLAIR</sequence>